<accession>A0A8S3V3Y4</accession>
<dbReference type="Proteomes" id="UP000683360">
    <property type="component" value="Unassembled WGS sequence"/>
</dbReference>
<reference evidence="1" key="1">
    <citation type="submission" date="2021-03" db="EMBL/GenBank/DDBJ databases">
        <authorList>
            <person name="Bekaert M."/>
        </authorList>
    </citation>
    <scope>NUCLEOTIDE SEQUENCE</scope>
</reference>
<protein>
    <submittedName>
        <fullName evidence="1">SMARCD</fullName>
    </submittedName>
</protein>
<dbReference type="EMBL" id="CAJPWZ010003134">
    <property type="protein sequence ID" value="CAG2252884.1"/>
    <property type="molecule type" value="Genomic_DNA"/>
</dbReference>
<dbReference type="OrthoDB" id="6052268at2759"/>
<evidence type="ECO:0000313" key="2">
    <source>
        <dbReference type="Proteomes" id="UP000683360"/>
    </source>
</evidence>
<gene>
    <name evidence="1" type="ORF">MEDL_64463</name>
</gene>
<sequence length="266" mass="30946">MMRSDLPVIELGANGQPLVSLEEFHEVFAVPFKYGDREKPWPRSTILLYKYSSKATVKYGDIPENTWIRVDNAIGKHAEIIMIKDLKKIQNHLEEQADYKVGSYKGILSIEVIINYSPDRDCSDKLCTCKKYLDAEIVKQRRDVEIAKQRTNRYEGPADKVRKMSPTTEVERGENIKFKITFSNFYKHIKDIYGPENMEGLTNLLKSDIKLDILTDENRTYFFNAAGLETERQRREKDDKKILQYLKGLAALDQTNIDYLTENYLV</sequence>
<dbReference type="AlphaFoldDB" id="A0A8S3V3Y4"/>
<proteinExistence type="predicted"/>
<comment type="caution">
    <text evidence="1">The sequence shown here is derived from an EMBL/GenBank/DDBJ whole genome shotgun (WGS) entry which is preliminary data.</text>
</comment>
<evidence type="ECO:0000313" key="1">
    <source>
        <dbReference type="EMBL" id="CAG2252884.1"/>
    </source>
</evidence>
<organism evidence="1 2">
    <name type="scientific">Mytilus edulis</name>
    <name type="common">Blue mussel</name>
    <dbReference type="NCBI Taxonomy" id="6550"/>
    <lineage>
        <taxon>Eukaryota</taxon>
        <taxon>Metazoa</taxon>
        <taxon>Spiralia</taxon>
        <taxon>Lophotrochozoa</taxon>
        <taxon>Mollusca</taxon>
        <taxon>Bivalvia</taxon>
        <taxon>Autobranchia</taxon>
        <taxon>Pteriomorphia</taxon>
        <taxon>Mytilida</taxon>
        <taxon>Mytiloidea</taxon>
        <taxon>Mytilidae</taxon>
        <taxon>Mytilinae</taxon>
        <taxon>Mytilus</taxon>
    </lineage>
</organism>
<keyword evidence="2" id="KW-1185">Reference proteome</keyword>
<name>A0A8S3V3Y4_MYTED</name>